<dbReference type="EMBL" id="AZHF01000001">
    <property type="protein sequence ID" value="OAA80958.1"/>
    <property type="molecule type" value="Genomic_DNA"/>
</dbReference>
<feature type="compositionally biased region" description="Basic residues" evidence="2">
    <location>
        <begin position="41"/>
        <end position="50"/>
    </location>
</feature>
<evidence type="ECO:0000259" key="4">
    <source>
        <dbReference type="PROSITE" id="PS50213"/>
    </source>
</evidence>
<keyword evidence="6" id="KW-1185">Reference proteome</keyword>
<evidence type="ECO:0000256" key="1">
    <source>
        <dbReference type="ARBA" id="ARBA00022729"/>
    </source>
</evidence>
<dbReference type="PANTHER" id="PTHR28156">
    <property type="entry name" value="FAS1 DOMAIN-CONTAINING PROTEIN YDR262W"/>
    <property type="match status" value="1"/>
</dbReference>
<dbReference type="Gene3D" id="2.30.180.10">
    <property type="entry name" value="FAS1 domain"/>
    <property type="match status" value="1"/>
</dbReference>
<evidence type="ECO:0000313" key="5">
    <source>
        <dbReference type="EMBL" id="OAA80958.1"/>
    </source>
</evidence>
<dbReference type="InterPro" id="IPR040200">
    <property type="entry name" value="Mug57-like"/>
</dbReference>
<feature type="domain" description="FAS1" evidence="4">
    <location>
        <begin position="66"/>
        <end position="214"/>
    </location>
</feature>
<accession>A0A162KWN7</accession>
<dbReference type="InterPro" id="IPR000782">
    <property type="entry name" value="FAS1_domain"/>
</dbReference>
<dbReference type="Proteomes" id="UP000076881">
    <property type="component" value="Unassembled WGS sequence"/>
</dbReference>
<evidence type="ECO:0000256" key="3">
    <source>
        <dbReference type="SAM" id="SignalP"/>
    </source>
</evidence>
<comment type="caution">
    <text evidence="5">The sequence shown here is derived from an EMBL/GenBank/DDBJ whole genome shotgun (WGS) entry which is preliminary data.</text>
</comment>
<dbReference type="OrthoDB" id="5551751at2759"/>
<name>A0A162KWN7_CORDF</name>
<keyword evidence="1 3" id="KW-0732">Signal</keyword>
<protein>
    <submittedName>
        <fullName evidence="5">FAS1 domain-containing protein</fullName>
    </submittedName>
</protein>
<sequence>MRRSVIALSGCLILLPTIAAGRSSPRFAADDVTTTAPPQRNTRRQPKKQHLATMPDDGDHHPVQTAVRLSDTLGSNRAVTSFASFARQHEATEDRLGSAADRTTVLAPLNSAVEALGRKPWENEREMGELGASAYEGGDGKARADANLCRFVEAHLVTQSPWPAGAKAKTMADREVWWEEREDGKRVVMPDKIEVDKVAIEVGNGQIWLIKGVLKFE</sequence>
<dbReference type="PROSITE" id="PS50213">
    <property type="entry name" value="FAS1"/>
    <property type="match status" value="1"/>
</dbReference>
<gene>
    <name evidence="5" type="ORF">LEL_00503</name>
</gene>
<organism evidence="5 6">
    <name type="scientific">Akanthomyces lecanii RCEF 1005</name>
    <dbReference type="NCBI Taxonomy" id="1081108"/>
    <lineage>
        <taxon>Eukaryota</taxon>
        <taxon>Fungi</taxon>
        <taxon>Dikarya</taxon>
        <taxon>Ascomycota</taxon>
        <taxon>Pezizomycotina</taxon>
        <taxon>Sordariomycetes</taxon>
        <taxon>Hypocreomycetidae</taxon>
        <taxon>Hypocreales</taxon>
        <taxon>Cordycipitaceae</taxon>
        <taxon>Akanthomyces</taxon>
        <taxon>Cordyceps confragosa</taxon>
    </lineage>
</organism>
<reference evidence="5 6" key="1">
    <citation type="journal article" date="2016" name="Genome Biol. Evol.">
        <title>Divergent and convergent evolution of fungal pathogenicity.</title>
        <authorList>
            <person name="Shang Y."/>
            <person name="Xiao G."/>
            <person name="Zheng P."/>
            <person name="Cen K."/>
            <person name="Zhan S."/>
            <person name="Wang C."/>
        </authorList>
    </citation>
    <scope>NUCLEOTIDE SEQUENCE [LARGE SCALE GENOMIC DNA]</scope>
    <source>
        <strain evidence="5 6">RCEF 1005</strain>
    </source>
</reference>
<dbReference type="STRING" id="1081108.A0A162KWN7"/>
<dbReference type="InterPro" id="IPR036378">
    <property type="entry name" value="FAS1_dom_sf"/>
</dbReference>
<feature type="chain" id="PRO_5007837080" evidence="3">
    <location>
        <begin position="22"/>
        <end position="217"/>
    </location>
</feature>
<dbReference type="SUPFAM" id="SSF82153">
    <property type="entry name" value="FAS1 domain"/>
    <property type="match status" value="1"/>
</dbReference>
<evidence type="ECO:0000313" key="6">
    <source>
        <dbReference type="Proteomes" id="UP000076881"/>
    </source>
</evidence>
<evidence type="ECO:0000256" key="2">
    <source>
        <dbReference type="SAM" id="MobiDB-lite"/>
    </source>
</evidence>
<dbReference type="PANTHER" id="PTHR28156:SF1">
    <property type="entry name" value="FAS1 DOMAIN-CONTAINING PROTEIN YDR262W"/>
    <property type="match status" value="1"/>
</dbReference>
<proteinExistence type="predicted"/>
<feature type="signal peptide" evidence="3">
    <location>
        <begin position="1"/>
        <end position="21"/>
    </location>
</feature>
<dbReference type="AlphaFoldDB" id="A0A162KWN7"/>
<feature type="region of interest" description="Disordered" evidence="2">
    <location>
        <begin position="27"/>
        <end position="63"/>
    </location>
</feature>